<name>A0A9Q9AZY6_9PEZI</name>
<dbReference type="PANTHER" id="PTHR47332">
    <property type="entry name" value="SET DOMAIN-CONTAINING PROTEIN 5"/>
    <property type="match status" value="1"/>
</dbReference>
<evidence type="ECO:0000313" key="2">
    <source>
        <dbReference type="EMBL" id="USW53756.1"/>
    </source>
</evidence>
<dbReference type="PANTHER" id="PTHR47332:SF2">
    <property type="entry name" value="SET-6"/>
    <property type="match status" value="1"/>
</dbReference>
<dbReference type="InterPro" id="IPR046341">
    <property type="entry name" value="SET_dom_sf"/>
</dbReference>
<proteinExistence type="predicted"/>
<gene>
    <name evidence="2" type="ORF">Slin15195_G070750</name>
</gene>
<organism evidence="2 3">
    <name type="scientific">Septoria linicola</name>
    <dbReference type="NCBI Taxonomy" id="215465"/>
    <lineage>
        <taxon>Eukaryota</taxon>
        <taxon>Fungi</taxon>
        <taxon>Dikarya</taxon>
        <taxon>Ascomycota</taxon>
        <taxon>Pezizomycotina</taxon>
        <taxon>Dothideomycetes</taxon>
        <taxon>Dothideomycetidae</taxon>
        <taxon>Mycosphaerellales</taxon>
        <taxon>Mycosphaerellaceae</taxon>
        <taxon>Septoria</taxon>
    </lineage>
</organism>
<dbReference type="InterPro" id="IPR001214">
    <property type="entry name" value="SET_dom"/>
</dbReference>
<dbReference type="Gene3D" id="2.170.270.10">
    <property type="entry name" value="SET domain"/>
    <property type="match status" value="1"/>
</dbReference>
<dbReference type="Proteomes" id="UP001056384">
    <property type="component" value="Chromosome 5"/>
</dbReference>
<accession>A0A9Q9AZY6</accession>
<protein>
    <submittedName>
        <fullName evidence="2">SET domain-containing protein</fullName>
    </submittedName>
</protein>
<dbReference type="PROSITE" id="PS50280">
    <property type="entry name" value="SET"/>
    <property type="match status" value="1"/>
</dbReference>
<evidence type="ECO:0000313" key="3">
    <source>
        <dbReference type="Proteomes" id="UP001056384"/>
    </source>
</evidence>
<dbReference type="CDD" id="cd20071">
    <property type="entry name" value="SET_SMYD"/>
    <property type="match status" value="1"/>
</dbReference>
<reference evidence="2" key="1">
    <citation type="submission" date="2022-06" db="EMBL/GenBank/DDBJ databases">
        <title>Complete genome sequences of two strains of the flax pathogen Septoria linicola.</title>
        <authorList>
            <person name="Lapalu N."/>
            <person name="Simon A."/>
            <person name="Demenou B."/>
            <person name="Paumier D."/>
            <person name="Guillot M.-P."/>
            <person name="Gout L."/>
            <person name="Valade R."/>
        </authorList>
    </citation>
    <scope>NUCLEOTIDE SEQUENCE</scope>
    <source>
        <strain evidence="2">SE15195</strain>
    </source>
</reference>
<dbReference type="SUPFAM" id="SSF82199">
    <property type="entry name" value="SET domain"/>
    <property type="match status" value="1"/>
</dbReference>
<sequence length="372" mass="41474">MVGKKARAKAAKAITKASDRPHTVSDFFELRPTPGKGIGAFATRFIAARTNIMVERPLMTLNKPEYAVREADVLQAYKQLSSADKKIFDSARHDSEHGPNCKCKLGVLFGNIFSSSSLDRPSLYPIASRFNHACNPNVIMLSPPKRVSERYHTIRAVRDVDQGEELTFSYLTELEFLTSEERKVSLQGAGFECICAHCSFPAPERLVSDMRRCMLRYLHFWPREKDVGDLEMEPSLNVLNSKADARLLSNGVYSLLYAILMEAEGIVTGPDAHLAYALTAWHVLNVAHHEKLDRIPATAVQDIRLWMKKSEANIRLQYGDNLDKGGDMWVNIKAATSSKCVQDDGQLVCKALRGLARVAMMKGMSLFSAVPP</sequence>
<dbReference type="EMBL" id="CP099422">
    <property type="protein sequence ID" value="USW53756.1"/>
    <property type="molecule type" value="Genomic_DNA"/>
</dbReference>
<dbReference type="Pfam" id="PF00856">
    <property type="entry name" value="SET"/>
    <property type="match status" value="1"/>
</dbReference>
<feature type="domain" description="SET" evidence="1">
    <location>
        <begin position="26"/>
        <end position="171"/>
    </location>
</feature>
<dbReference type="SMART" id="SM00317">
    <property type="entry name" value="SET"/>
    <property type="match status" value="1"/>
</dbReference>
<dbReference type="InterPro" id="IPR053185">
    <property type="entry name" value="SET_domain_protein"/>
</dbReference>
<keyword evidence="3" id="KW-1185">Reference proteome</keyword>
<dbReference type="AlphaFoldDB" id="A0A9Q9AZY6"/>
<evidence type="ECO:0000259" key="1">
    <source>
        <dbReference type="PROSITE" id="PS50280"/>
    </source>
</evidence>